<keyword evidence="5" id="KW-1185">Reference proteome</keyword>
<organism evidence="4 5">
    <name type="scientific">Coniochaeta hoffmannii</name>
    <dbReference type="NCBI Taxonomy" id="91930"/>
    <lineage>
        <taxon>Eukaryota</taxon>
        <taxon>Fungi</taxon>
        <taxon>Dikarya</taxon>
        <taxon>Ascomycota</taxon>
        <taxon>Pezizomycotina</taxon>
        <taxon>Sordariomycetes</taxon>
        <taxon>Sordariomycetidae</taxon>
        <taxon>Coniochaetales</taxon>
        <taxon>Coniochaetaceae</taxon>
        <taxon>Coniochaeta</taxon>
    </lineage>
</organism>
<feature type="compositionally biased region" description="Low complexity" evidence="2">
    <location>
        <begin position="62"/>
        <end position="74"/>
    </location>
</feature>
<dbReference type="PANTHER" id="PTHR13037:SF24">
    <property type="entry name" value="POLYCOMB PROTEIN PCL-RELATED"/>
    <property type="match status" value="1"/>
</dbReference>
<evidence type="ECO:0000256" key="3">
    <source>
        <dbReference type="SAM" id="Phobius"/>
    </source>
</evidence>
<dbReference type="EMBL" id="JANBVN010000008">
    <property type="protein sequence ID" value="KAJ9164921.1"/>
    <property type="molecule type" value="Genomic_DNA"/>
</dbReference>
<feature type="region of interest" description="Disordered" evidence="2">
    <location>
        <begin position="343"/>
        <end position="362"/>
    </location>
</feature>
<dbReference type="AlphaFoldDB" id="A0AA38SJD1"/>
<evidence type="ECO:0008006" key="6">
    <source>
        <dbReference type="Google" id="ProtNLM"/>
    </source>
</evidence>
<keyword evidence="3" id="KW-1133">Transmembrane helix</keyword>
<gene>
    <name evidence="4" type="ORF">NKR19_g930</name>
</gene>
<dbReference type="PANTHER" id="PTHR13037">
    <property type="entry name" value="FORMIN"/>
    <property type="match status" value="1"/>
</dbReference>
<evidence type="ECO:0000313" key="5">
    <source>
        <dbReference type="Proteomes" id="UP001174691"/>
    </source>
</evidence>
<protein>
    <recommendedName>
        <fullName evidence="6">Glycoprotease family protein</fullName>
    </recommendedName>
</protein>
<name>A0AA38SJD1_9PEZI</name>
<evidence type="ECO:0000256" key="2">
    <source>
        <dbReference type="SAM" id="MobiDB-lite"/>
    </source>
</evidence>
<dbReference type="Proteomes" id="UP001174691">
    <property type="component" value="Unassembled WGS sequence"/>
</dbReference>
<evidence type="ECO:0000256" key="1">
    <source>
        <dbReference type="ARBA" id="ARBA00022581"/>
    </source>
</evidence>
<accession>A0AA38SJD1</accession>
<keyword evidence="3" id="KW-0472">Membrane</keyword>
<sequence length="1000" mass="108933">MEEVNTSHHHPFPPTRANTPRSTRDDWEDWEDDEPVTPIDEDDNPLIEVTSTSPSKPKQPTRSRASSARQSVQRITRLKSRARQKATIAKVGISLDTDIAKFRQRQQQHIATQMNASPGRRPTQGKFVDAAALKALEGDPSTATVGSFHWLRKKSSKAAKGKGPATDLTPAPIEKDTPPSAITPNDRIMIGISLPPGAENEISPQTAVVGTPQEFPFMLVPTAQEQNQPSQPLPHVQQQRSVWSPDTEYTHSAYPSSAGASSTHSLAVGRDEYIPPVPAIPAGAGGRRRTTIIEDDVDLSTPMTEFEEDGSPFVGRKSFKTGKTLSPVSPSALATRSQGWWDQITSPFMPSPSAAASPDGTDQWWKDTAEKGTFTSRRQTELSIVPPRDLEKQGLARVVEEDLSPTIASSSTIPPPRQIEQIPRTQEQRPLVPASAVPSEAPPPYSPPTTQQKTRYRAVFPPGHRLNALYPPSPGPISPTMPGTMTSQGAITMTDVPLTPVPRAHTPTRLPPRPLNTFISGEEFLEATGRGPRQKAERQRRRHEKEEAIARRLGGFWRGRGCIPANGCYGRAGREGRHKRRICCGVVVGVIGLLILIIVLAVTLTRSHGPSPAPYTQWLNLTDFPPIPTGISTVVGEDDSVTVSGCTNPSTMWSCTLPKEQAPEAAPFQANQPKFIFNIQYDNSTDQPWNITGQQPPISRRSLRTKPSLFGSARRDLTSPFTPNPSPPSFQEMWFLGNTTDSISSPLKAGEPTPFYITLLRSLNSTSPPSAPSRRDLIFNTTNFPVPDRNPDGTGAPARMLPRPYQQPLRLYDRGLPSEHYGFYTYFNKTVYVKSVDPLNDTTTSLGPGLVPADQDGGALETEANFLVIWAQTRFKVEIWTNLAANSTRFVGGNALGQAVGAGNDTRPGSFPYPVTVTVDTHGGDPERKGTWAYRVTDRQMIDTEDFFIILNDVGFNGVVVNPLLKADLGLGGVDGGQSGCECGWTNFVRTSPGRGGGSS</sequence>
<proteinExistence type="predicted"/>
<feature type="transmembrane region" description="Helical" evidence="3">
    <location>
        <begin position="582"/>
        <end position="604"/>
    </location>
</feature>
<reference evidence="4" key="1">
    <citation type="submission" date="2022-07" db="EMBL/GenBank/DDBJ databases">
        <title>Fungi with potential for degradation of polypropylene.</title>
        <authorList>
            <person name="Gostincar C."/>
        </authorList>
    </citation>
    <scope>NUCLEOTIDE SEQUENCE</scope>
    <source>
        <strain evidence="4">EXF-13287</strain>
    </source>
</reference>
<feature type="region of interest" description="Disordered" evidence="2">
    <location>
        <begin position="155"/>
        <end position="186"/>
    </location>
</feature>
<feature type="compositionally biased region" description="Acidic residues" evidence="2">
    <location>
        <begin position="26"/>
        <end position="45"/>
    </location>
</feature>
<feature type="region of interest" description="Disordered" evidence="2">
    <location>
        <begin position="423"/>
        <end position="452"/>
    </location>
</feature>
<keyword evidence="3" id="KW-0812">Transmembrane</keyword>
<keyword evidence="1" id="KW-0945">Host-virus interaction</keyword>
<comment type="caution">
    <text evidence="4">The sequence shown here is derived from an EMBL/GenBank/DDBJ whole genome shotgun (WGS) entry which is preliminary data.</text>
</comment>
<feature type="compositionally biased region" description="Polar residues" evidence="2">
    <location>
        <begin position="49"/>
        <end position="60"/>
    </location>
</feature>
<feature type="region of interest" description="Disordered" evidence="2">
    <location>
        <begin position="781"/>
        <end position="801"/>
    </location>
</feature>
<feature type="compositionally biased region" description="Low complexity" evidence="2">
    <location>
        <begin position="423"/>
        <end position="439"/>
    </location>
</feature>
<feature type="region of interest" description="Disordered" evidence="2">
    <location>
        <begin position="1"/>
        <end position="83"/>
    </location>
</feature>
<evidence type="ECO:0000313" key="4">
    <source>
        <dbReference type="EMBL" id="KAJ9164921.1"/>
    </source>
</evidence>